<dbReference type="InterPro" id="IPR003509">
    <property type="entry name" value="UPF0102_YraN-like"/>
</dbReference>
<dbReference type="EMBL" id="JPIU01000014">
    <property type="protein sequence ID" value="KIO47505.1"/>
    <property type="molecule type" value="Genomic_DNA"/>
</dbReference>
<proteinExistence type="inferred from homology"/>
<dbReference type="SUPFAM" id="SSF52980">
    <property type="entry name" value="Restriction endonuclease-like"/>
    <property type="match status" value="1"/>
</dbReference>
<keyword evidence="4" id="KW-1185">Reference proteome</keyword>
<dbReference type="GO" id="GO:0003676">
    <property type="term" value="F:nucleic acid binding"/>
    <property type="evidence" value="ECO:0007669"/>
    <property type="project" value="InterPro"/>
</dbReference>
<dbReference type="AlphaFoldDB" id="A0A0C3R9U1"/>
<comment type="similarity">
    <text evidence="1 2">Belongs to the UPF0102 family.</text>
</comment>
<reference evidence="3 4" key="1">
    <citation type="submission" date="2014-07" db="EMBL/GenBank/DDBJ databases">
        <title>Porphyromonadaceae bacterium OUH 308042 = ATCC BAA-2681 = DSM 28342 draft genome.</title>
        <authorList>
            <person name="Sydenham T.V."/>
            <person name="Hasman H."/>
            <person name="Justensen U.S."/>
        </authorList>
    </citation>
    <scope>NUCLEOTIDE SEQUENCE [LARGE SCALE GENOMIC DNA]</scope>
    <source>
        <strain evidence="3 4">OUH 308042</strain>
    </source>
</reference>
<organism evidence="3 4">
    <name type="scientific">Sanguibacteroides justesenii</name>
    <dbReference type="NCBI Taxonomy" id="1547597"/>
    <lineage>
        <taxon>Bacteria</taxon>
        <taxon>Pseudomonadati</taxon>
        <taxon>Bacteroidota</taxon>
        <taxon>Bacteroidia</taxon>
        <taxon>Bacteroidales</taxon>
        <taxon>Porphyromonadaceae</taxon>
        <taxon>Sanguibacteroides</taxon>
    </lineage>
</organism>
<accession>A0A0C3R9U1</accession>
<dbReference type="Gene3D" id="3.40.1350.10">
    <property type="match status" value="1"/>
</dbReference>
<dbReference type="PANTHER" id="PTHR34039">
    <property type="entry name" value="UPF0102 PROTEIN YRAN"/>
    <property type="match status" value="1"/>
</dbReference>
<comment type="caution">
    <text evidence="3">The sequence shown here is derived from an EMBL/GenBank/DDBJ whole genome shotgun (WGS) entry which is preliminary data.</text>
</comment>
<dbReference type="Pfam" id="PF02021">
    <property type="entry name" value="UPF0102"/>
    <property type="match status" value="1"/>
</dbReference>
<dbReference type="HAMAP" id="MF_00048">
    <property type="entry name" value="UPF0102"/>
    <property type="match status" value="1"/>
</dbReference>
<dbReference type="RefSeq" id="WP_041504653.1">
    <property type="nucleotide sequence ID" value="NZ_JPIU01000014.1"/>
</dbReference>
<sequence>MARHNDYGKVGEEEVYRFLLEQGYVVLERNWRIGRRELDFVALDGDVLVVIEVKSRMVPESYPEELLSLKKKKNLLAAGAAYLTCNNIRREIRFDLILVIGREMKIEHIPDAIDLF</sequence>
<protein>
    <recommendedName>
        <fullName evidence="2">UPF0102 protein BA92_00365</fullName>
    </recommendedName>
</protein>
<gene>
    <name evidence="3" type="ORF">BA92_00365</name>
</gene>
<dbReference type="Proteomes" id="UP000031980">
    <property type="component" value="Unassembled WGS sequence"/>
</dbReference>
<evidence type="ECO:0000256" key="1">
    <source>
        <dbReference type="ARBA" id="ARBA00006738"/>
    </source>
</evidence>
<name>A0A0C3R9U1_9PORP</name>
<evidence type="ECO:0000256" key="2">
    <source>
        <dbReference type="HAMAP-Rule" id="MF_00048"/>
    </source>
</evidence>
<dbReference type="PANTHER" id="PTHR34039:SF1">
    <property type="entry name" value="UPF0102 PROTEIN YRAN"/>
    <property type="match status" value="1"/>
</dbReference>
<evidence type="ECO:0000313" key="4">
    <source>
        <dbReference type="Proteomes" id="UP000031980"/>
    </source>
</evidence>
<dbReference type="InterPro" id="IPR011856">
    <property type="entry name" value="tRNA_endonuc-like_dom_sf"/>
</dbReference>
<evidence type="ECO:0000313" key="3">
    <source>
        <dbReference type="EMBL" id="KIO47505.1"/>
    </source>
</evidence>
<dbReference type="InterPro" id="IPR011335">
    <property type="entry name" value="Restrct_endonuc-II-like"/>
</dbReference>